<feature type="non-terminal residue" evidence="2">
    <location>
        <position position="168"/>
    </location>
</feature>
<dbReference type="PANTHER" id="PTHR33498">
    <property type="entry name" value="TRANSPOSASE FOR INSERTION SEQUENCE ELEMENT IS1557"/>
    <property type="match status" value="1"/>
</dbReference>
<evidence type="ECO:0000259" key="1">
    <source>
        <dbReference type="Pfam" id="PF01610"/>
    </source>
</evidence>
<evidence type="ECO:0000313" key="2">
    <source>
        <dbReference type="EMBL" id="VAW36508.1"/>
    </source>
</evidence>
<protein>
    <recommendedName>
        <fullName evidence="1">Transposase IS204/IS1001/IS1096/IS1165 DDE domain-containing protein</fullName>
    </recommendedName>
</protein>
<proteinExistence type="predicted"/>
<gene>
    <name evidence="2" type="ORF">MNBD_CHLOROFLEXI01-2669</name>
</gene>
<dbReference type="EMBL" id="UOEU01000629">
    <property type="protein sequence ID" value="VAW36508.1"/>
    <property type="molecule type" value="Genomic_DNA"/>
</dbReference>
<dbReference type="Pfam" id="PF01610">
    <property type="entry name" value="DDE_Tnp_ISL3"/>
    <property type="match status" value="1"/>
</dbReference>
<reference evidence="2" key="1">
    <citation type="submission" date="2018-06" db="EMBL/GenBank/DDBJ databases">
        <authorList>
            <person name="Zhirakovskaya E."/>
        </authorList>
    </citation>
    <scope>NUCLEOTIDE SEQUENCE</scope>
</reference>
<feature type="domain" description="Transposase IS204/IS1001/IS1096/IS1165 DDE" evidence="1">
    <location>
        <begin position="20"/>
        <end position="168"/>
    </location>
</feature>
<dbReference type="PANTHER" id="PTHR33498:SF1">
    <property type="entry name" value="TRANSPOSASE FOR INSERTION SEQUENCE ELEMENT IS1557"/>
    <property type="match status" value="1"/>
</dbReference>
<name>A0A3B0UZ95_9ZZZZ</name>
<dbReference type="InterPro" id="IPR047951">
    <property type="entry name" value="Transpos_ISL3"/>
</dbReference>
<sequence length="168" mass="19849">MWDGYLGAATDFIAAFPEVQADIVIDRFHIAQNYRKDFDALRKKELRRLRKELGEKRYKEVAHGMHWVLRHNHANLGEDDKVRLRILFQYTPVLHQAYTLREELTAIFNMPLTQSEGRARLEKWIAKVESKAITCFAKFLKTLRKRLDMIANYFHRRANSGFVEGLNN</sequence>
<accession>A0A3B0UZ95</accession>
<organism evidence="2">
    <name type="scientific">hydrothermal vent metagenome</name>
    <dbReference type="NCBI Taxonomy" id="652676"/>
    <lineage>
        <taxon>unclassified sequences</taxon>
        <taxon>metagenomes</taxon>
        <taxon>ecological metagenomes</taxon>
    </lineage>
</organism>
<dbReference type="AlphaFoldDB" id="A0A3B0UZ95"/>
<dbReference type="InterPro" id="IPR002560">
    <property type="entry name" value="Transposase_DDE"/>
</dbReference>